<dbReference type="OrthoDB" id="1903179at2759"/>
<evidence type="ECO:0000256" key="4">
    <source>
        <dbReference type="PIRNR" id="PIRNR028729"/>
    </source>
</evidence>
<comment type="subunit">
    <text evidence="4">Part of a SCF (SKP1-cullin-F-box) protein ligase complex.</text>
</comment>
<dbReference type="GO" id="GO:0005634">
    <property type="term" value="C:nucleus"/>
    <property type="evidence" value="ECO:0000318"/>
    <property type="project" value="GO_Central"/>
</dbReference>
<dbReference type="OMA" id="NDSWKKE"/>
<evidence type="ECO:0000256" key="2">
    <source>
        <dbReference type="ARBA" id="ARBA00009993"/>
    </source>
</evidence>
<dbReference type="EMBL" id="KI630858">
    <property type="protein sequence ID" value="EYU32354.1"/>
    <property type="molecule type" value="Genomic_DNA"/>
</dbReference>
<dbReference type="SMART" id="SM00512">
    <property type="entry name" value="Skp1"/>
    <property type="match status" value="1"/>
</dbReference>
<feature type="domain" description="SKP1 component dimerisation" evidence="5">
    <location>
        <begin position="104"/>
        <end position="149"/>
    </location>
</feature>
<feature type="domain" description="SKP1 component POZ" evidence="6">
    <location>
        <begin position="1"/>
        <end position="59"/>
    </location>
</feature>
<dbReference type="InterPro" id="IPR016072">
    <property type="entry name" value="Skp1_comp_dimer"/>
</dbReference>
<accession>A0A022QXM2</accession>
<protein>
    <recommendedName>
        <fullName evidence="4">SKP1-like protein</fullName>
    </recommendedName>
</protein>
<organism evidence="7 8">
    <name type="scientific">Erythranthe guttata</name>
    <name type="common">Yellow monkey flower</name>
    <name type="synonym">Mimulus guttatus</name>
    <dbReference type="NCBI Taxonomy" id="4155"/>
    <lineage>
        <taxon>Eukaryota</taxon>
        <taxon>Viridiplantae</taxon>
        <taxon>Streptophyta</taxon>
        <taxon>Embryophyta</taxon>
        <taxon>Tracheophyta</taxon>
        <taxon>Spermatophyta</taxon>
        <taxon>Magnoliopsida</taxon>
        <taxon>eudicotyledons</taxon>
        <taxon>Gunneridae</taxon>
        <taxon>Pentapetalae</taxon>
        <taxon>asterids</taxon>
        <taxon>lamiids</taxon>
        <taxon>Lamiales</taxon>
        <taxon>Phrymaceae</taxon>
        <taxon>Erythranthe</taxon>
    </lineage>
</organism>
<dbReference type="InterPro" id="IPR016897">
    <property type="entry name" value="SKP1"/>
</dbReference>
<dbReference type="Pfam" id="PF01466">
    <property type="entry name" value="Skp1"/>
    <property type="match status" value="1"/>
</dbReference>
<evidence type="ECO:0000313" key="8">
    <source>
        <dbReference type="Proteomes" id="UP000030748"/>
    </source>
</evidence>
<dbReference type="AlphaFoldDB" id="A0A022QXM2"/>
<dbReference type="Gene3D" id="3.30.710.10">
    <property type="entry name" value="Potassium Channel Kv1.1, Chain A"/>
    <property type="match status" value="1"/>
</dbReference>
<comment type="pathway">
    <text evidence="1 4">Protein modification; protein ubiquitination.</text>
</comment>
<dbReference type="InterPro" id="IPR016073">
    <property type="entry name" value="Skp1_comp_POZ"/>
</dbReference>
<dbReference type="GO" id="GO:0097602">
    <property type="term" value="F:cullin family protein binding"/>
    <property type="evidence" value="ECO:0000318"/>
    <property type="project" value="GO_Central"/>
</dbReference>
<reference evidence="7 8" key="1">
    <citation type="journal article" date="2013" name="Proc. Natl. Acad. Sci. U.S.A.">
        <title>Fine-scale variation in meiotic recombination in Mimulus inferred from population shotgun sequencing.</title>
        <authorList>
            <person name="Hellsten U."/>
            <person name="Wright K.M."/>
            <person name="Jenkins J."/>
            <person name="Shu S."/>
            <person name="Yuan Y."/>
            <person name="Wessler S.R."/>
            <person name="Schmutz J."/>
            <person name="Willis J.H."/>
            <person name="Rokhsar D.S."/>
        </authorList>
    </citation>
    <scope>NUCLEOTIDE SEQUENCE [LARGE SCALE GENOMIC DNA]</scope>
    <source>
        <strain evidence="8">cv. DUN x IM62</strain>
    </source>
</reference>
<dbReference type="GO" id="GO:0009867">
    <property type="term" value="P:jasmonic acid mediated signaling pathway"/>
    <property type="evidence" value="ECO:0007669"/>
    <property type="project" value="UniProtKB-ARBA"/>
</dbReference>
<evidence type="ECO:0000313" key="7">
    <source>
        <dbReference type="EMBL" id="EYU32354.1"/>
    </source>
</evidence>
<dbReference type="STRING" id="4155.A0A022QXM2"/>
<dbReference type="InterPro" id="IPR036296">
    <property type="entry name" value="SKP1-like_dim_sf"/>
</dbReference>
<dbReference type="SUPFAM" id="SSF54695">
    <property type="entry name" value="POZ domain"/>
    <property type="match status" value="1"/>
</dbReference>
<gene>
    <name evidence="7" type="ORF">MIMGU_mgv1a020137mg</name>
</gene>
<dbReference type="InterPro" id="IPR001232">
    <property type="entry name" value="SKP1-like"/>
</dbReference>
<dbReference type="Proteomes" id="UP000030748">
    <property type="component" value="Unassembled WGS sequence"/>
</dbReference>
<comment type="function">
    <text evidence="4">Involved in ubiquitination and subsequent proteasomal degradation of target proteins. Together with CUL1, RBX1 and a F-box protein, it forms a SCF E3 ubiquitin ligase complex. The functional specificity of this complex depends on the type of F-box protein. In the SCF complex, it serves as an adapter that links the F-box protein to CUL1.</text>
</comment>
<dbReference type="UniPathway" id="UPA00143"/>
<sequence length="152" mass="16855">MVVLMSNDGVIFTVEESAAARSQTINQMIEDGCSDGNIPLPNVDSKTLEMVIEYCTRHDKAERMAEGAEAKAAAEEYDAELMKVDVKTTLFNLMMAANYLNIDSLLKLTALAAGNAVKGKEPEEIRDTFGIINDLTPEEEDQIRKDNTWSYE</sequence>
<evidence type="ECO:0000256" key="1">
    <source>
        <dbReference type="ARBA" id="ARBA00004906"/>
    </source>
</evidence>
<dbReference type="KEGG" id="egt:105963602"/>
<name>A0A022QXM2_ERYGU</name>
<evidence type="ECO:0000259" key="5">
    <source>
        <dbReference type="Pfam" id="PF01466"/>
    </source>
</evidence>
<dbReference type="GO" id="GO:0016567">
    <property type="term" value="P:protein ubiquitination"/>
    <property type="evidence" value="ECO:0007669"/>
    <property type="project" value="UniProtKB-UniRule"/>
</dbReference>
<evidence type="ECO:0000256" key="3">
    <source>
        <dbReference type="ARBA" id="ARBA00022786"/>
    </source>
</evidence>
<dbReference type="eggNOG" id="KOG1724">
    <property type="taxonomic scope" value="Eukaryota"/>
</dbReference>
<keyword evidence="8" id="KW-1185">Reference proteome</keyword>
<dbReference type="PIRSF" id="PIRSF028729">
    <property type="entry name" value="E3_ubiquit_lig_SCF_Skp"/>
    <property type="match status" value="1"/>
</dbReference>
<evidence type="ECO:0000259" key="6">
    <source>
        <dbReference type="Pfam" id="PF03931"/>
    </source>
</evidence>
<proteinExistence type="inferred from homology"/>
<keyword evidence="3 4" id="KW-0833">Ubl conjugation pathway</keyword>
<dbReference type="SUPFAM" id="SSF81382">
    <property type="entry name" value="Skp1 dimerisation domain-like"/>
    <property type="match status" value="1"/>
</dbReference>
<dbReference type="FunFam" id="3.30.710.10:FF:000026">
    <property type="entry name" value="E3 ubiquitin ligase complex SCF subunit"/>
    <property type="match status" value="1"/>
</dbReference>
<dbReference type="PANTHER" id="PTHR11165">
    <property type="entry name" value="SKP1"/>
    <property type="match status" value="1"/>
</dbReference>
<dbReference type="InterPro" id="IPR011333">
    <property type="entry name" value="SKP1/BTB/POZ_sf"/>
</dbReference>
<comment type="similarity">
    <text evidence="2 4">Belongs to the SKP1 family.</text>
</comment>
<dbReference type="GO" id="GO:0031146">
    <property type="term" value="P:SCF-dependent proteasomal ubiquitin-dependent protein catabolic process"/>
    <property type="evidence" value="ECO:0000318"/>
    <property type="project" value="GO_Central"/>
</dbReference>
<dbReference type="Pfam" id="PF03931">
    <property type="entry name" value="Skp1_POZ"/>
    <property type="match status" value="1"/>
</dbReference>
<dbReference type="GO" id="GO:0005737">
    <property type="term" value="C:cytoplasm"/>
    <property type="evidence" value="ECO:0000318"/>
    <property type="project" value="GO_Central"/>
</dbReference>